<evidence type="ECO:0000259" key="1">
    <source>
        <dbReference type="Pfam" id="PF01551"/>
    </source>
</evidence>
<dbReference type="Gene3D" id="2.70.70.10">
    <property type="entry name" value="Glucose Permease (Domain IIA)"/>
    <property type="match status" value="1"/>
</dbReference>
<reference evidence="2 3" key="1">
    <citation type="submission" date="2020-07" db="EMBL/GenBank/DDBJ databases">
        <title>Characterization and genome sequencing of isolate MD1, a novel member within the family Lachnospiraceae.</title>
        <authorList>
            <person name="Rettenmaier R."/>
            <person name="Di Bello L."/>
            <person name="Zinser C."/>
            <person name="Scheitz K."/>
            <person name="Liebl W."/>
            <person name="Zverlov V."/>
        </authorList>
    </citation>
    <scope>NUCLEOTIDE SEQUENCE [LARGE SCALE GENOMIC DNA]</scope>
    <source>
        <strain evidence="2 3">MD1</strain>
    </source>
</reference>
<feature type="domain" description="M23ase beta-sheet core" evidence="1">
    <location>
        <begin position="141"/>
        <end position="243"/>
    </location>
</feature>
<dbReference type="InterPro" id="IPR016047">
    <property type="entry name" value="M23ase_b-sheet_dom"/>
</dbReference>
<accession>A0A839JYM7</accession>
<dbReference type="InterPro" id="IPR050570">
    <property type="entry name" value="Cell_wall_metabolism_enzyme"/>
</dbReference>
<keyword evidence="3" id="KW-1185">Reference proteome</keyword>
<dbReference type="PANTHER" id="PTHR21666:SF270">
    <property type="entry name" value="MUREIN HYDROLASE ACTIVATOR ENVC"/>
    <property type="match status" value="1"/>
</dbReference>
<comment type="caution">
    <text evidence="2">The sequence shown here is derived from an EMBL/GenBank/DDBJ whole genome shotgun (WGS) entry which is preliminary data.</text>
</comment>
<gene>
    <name evidence="2" type="ORF">H0486_06380</name>
</gene>
<evidence type="ECO:0000313" key="3">
    <source>
        <dbReference type="Proteomes" id="UP000574276"/>
    </source>
</evidence>
<protein>
    <submittedName>
        <fullName evidence="2">Peptidoglycan DD-metalloendopeptidase family protein</fullName>
    </submittedName>
</protein>
<dbReference type="CDD" id="cd12797">
    <property type="entry name" value="M23_peptidase"/>
    <property type="match status" value="1"/>
</dbReference>
<name>A0A839JYM7_9FIRM</name>
<dbReference type="AlphaFoldDB" id="A0A839JYM7"/>
<sequence length="273" mass="31547">MELIQTKCLVNNMIENGINYDSFREMRLSEDTLEKVKKKMKRILNKNPFLQRLPEMDEFSLLTFSMMANSFDLVNKPLVDDKTFCRGIGKVCATPSYQELYDYYKAILSNIVYFPVPEVAEATIYYDNSWYNLRTYGGNRRHEGTDLMASNNIRGYFPVISITDGVVEKKGWLEQGGYRIGIRSEAGCYFYYAHLFSYAPELEEGDKVIAGQLLGFMGDSGYGEEGTIGQFDVHLHMGIYINSKIGEISVNPYWIMRILERNRTSYEEHRTSD</sequence>
<dbReference type="Proteomes" id="UP000574276">
    <property type="component" value="Unassembled WGS sequence"/>
</dbReference>
<evidence type="ECO:0000313" key="2">
    <source>
        <dbReference type="EMBL" id="MBB2182496.1"/>
    </source>
</evidence>
<proteinExistence type="predicted"/>
<dbReference type="SUPFAM" id="SSF51261">
    <property type="entry name" value="Duplicated hybrid motif"/>
    <property type="match status" value="1"/>
</dbReference>
<dbReference type="Pfam" id="PF01551">
    <property type="entry name" value="Peptidase_M23"/>
    <property type="match status" value="1"/>
</dbReference>
<organism evidence="2 3">
    <name type="scientific">Variimorphobacter saccharofermentans</name>
    <dbReference type="NCBI Taxonomy" id="2755051"/>
    <lineage>
        <taxon>Bacteria</taxon>
        <taxon>Bacillati</taxon>
        <taxon>Bacillota</taxon>
        <taxon>Clostridia</taxon>
        <taxon>Lachnospirales</taxon>
        <taxon>Lachnospiraceae</taxon>
        <taxon>Variimorphobacter</taxon>
    </lineage>
</organism>
<dbReference type="GO" id="GO:0004222">
    <property type="term" value="F:metalloendopeptidase activity"/>
    <property type="evidence" value="ECO:0007669"/>
    <property type="project" value="TreeGrafter"/>
</dbReference>
<dbReference type="PANTHER" id="PTHR21666">
    <property type="entry name" value="PEPTIDASE-RELATED"/>
    <property type="match status" value="1"/>
</dbReference>
<dbReference type="EMBL" id="JACEGA010000001">
    <property type="protein sequence ID" value="MBB2182496.1"/>
    <property type="molecule type" value="Genomic_DNA"/>
</dbReference>
<dbReference type="InterPro" id="IPR011055">
    <property type="entry name" value="Dup_hybrid_motif"/>
</dbReference>